<evidence type="ECO:0000313" key="3">
    <source>
        <dbReference type="Proteomes" id="UP001447188"/>
    </source>
</evidence>
<reference evidence="2 3" key="1">
    <citation type="submission" date="2024-02" db="EMBL/GenBank/DDBJ databases">
        <title>Discinaceae phylogenomics.</title>
        <authorList>
            <person name="Dirks A.C."/>
            <person name="James T.Y."/>
        </authorList>
    </citation>
    <scope>NUCLEOTIDE SEQUENCE [LARGE SCALE GENOMIC DNA]</scope>
    <source>
        <strain evidence="2 3">ACD0624</strain>
    </source>
</reference>
<sequence length="245" mass="27343">MRMPGSRSTYSQPVVQETDSLSARVTSSLRAFHVHARDCHHCADPYAVSLSPTKQLCDAGHALAQEIALNLYSKARTTPQGMIEVTFPEGWESVNGLIRAITHKLQGEPTNFINIADHDAHRSTLAREATTTGKVHYVPASRPEQPLNRGSGYARDVSHRTGESPRRQSSHHEQSSSRRHARSDDPRTSSLNLIEPRRSPSPTSSSGSHHRRTEEAPRQQLVRANSMRQNGPRVAFNPEVETRYF</sequence>
<protein>
    <submittedName>
        <fullName evidence="2">Uncharacterized protein</fullName>
    </submittedName>
</protein>
<comment type="caution">
    <text evidence="2">The sequence shown here is derived from an EMBL/GenBank/DDBJ whole genome shotgun (WGS) entry which is preliminary data.</text>
</comment>
<dbReference type="EMBL" id="JBBBZM010000018">
    <property type="protein sequence ID" value="KAL0638792.1"/>
    <property type="molecule type" value="Genomic_DNA"/>
</dbReference>
<organism evidence="2 3">
    <name type="scientific">Discina gigas</name>
    <dbReference type="NCBI Taxonomy" id="1032678"/>
    <lineage>
        <taxon>Eukaryota</taxon>
        <taxon>Fungi</taxon>
        <taxon>Dikarya</taxon>
        <taxon>Ascomycota</taxon>
        <taxon>Pezizomycotina</taxon>
        <taxon>Pezizomycetes</taxon>
        <taxon>Pezizales</taxon>
        <taxon>Discinaceae</taxon>
        <taxon>Discina</taxon>
    </lineage>
</organism>
<dbReference type="Proteomes" id="UP001447188">
    <property type="component" value="Unassembled WGS sequence"/>
</dbReference>
<evidence type="ECO:0000313" key="2">
    <source>
        <dbReference type="EMBL" id="KAL0638792.1"/>
    </source>
</evidence>
<keyword evidence="3" id="KW-1185">Reference proteome</keyword>
<accession>A0ABR3GSA5</accession>
<evidence type="ECO:0000256" key="1">
    <source>
        <dbReference type="SAM" id="MobiDB-lite"/>
    </source>
</evidence>
<gene>
    <name evidence="2" type="ORF">Q9L58_002218</name>
</gene>
<proteinExistence type="predicted"/>
<feature type="region of interest" description="Disordered" evidence="1">
    <location>
        <begin position="131"/>
        <end position="245"/>
    </location>
</feature>
<name>A0ABR3GSA5_9PEZI</name>
<feature type="compositionally biased region" description="Basic and acidic residues" evidence="1">
    <location>
        <begin position="156"/>
        <end position="187"/>
    </location>
</feature>